<sequence>MSDHVTSRVHVVVVDDDALVRSGLRMILGGAREIEIVGEAADGLEAEDVVAATSPDLVLLDVRMPRRDGLATARALRTRWPSLRVLVLTTFDTDDTVLEALRHGADGFLLKDTPPDRLVDAVLRTAAGEPILSPTVTSRLIAAATGDAPSRSADALERLARLTEREHEVALAVARGLSNTEVAAELFMSVPTVKSHVGRIFTKLDVDNRVQIANCVRDAGLG</sequence>
<dbReference type="Pfam" id="PF00072">
    <property type="entry name" value="Response_reg"/>
    <property type="match status" value="1"/>
</dbReference>
<dbReference type="CDD" id="cd06170">
    <property type="entry name" value="LuxR_C_like"/>
    <property type="match status" value="1"/>
</dbReference>
<dbReference type="Pfam" id="PF00196">
    <property type="entry name" value="GerE"/>
    <property type="match status" value="1"/>
</dbReference>
<dbReference type="SMART" id="SM00448">
    <property type="entry name" value="REC"/>
    <property type="match status" value="1"/>
</dbReference>
<evidence type="ECO:0000259" key="7">
    <source>
        <dbReference type="PROSITE" id="PS50110"/>
    </source>
</evidence>
<dbReference type="InterPro" id="IPR039420">
    <property type="entry name" value="WalR-like"/>
</dbReference>
<feature type="domain" description="HTH luxR-type" evidence="6">
    <location>
        <begin position="155"/>
        <end position="220"/>
    </location>
</feature>
<keyword evidence="3" id="KW-0238">DNA-binding</keyword>
<dbReference type="PROSITE" id="PS50043">
    <property type="entry name" value="HTH_LUXR_2"/>
    <property type="match status" value="1"/>
</dbReference>
<comment type="caution">
    <text evidence="8">The sequence shown here is derived from an EMBL/GenBank/DDBJ whole genome shotgun (WGS) entry which is preliminary data.</text>
</comment>
<protein>
    <submittedName>
        <fullName evidence="8">Response regulator transcription factor</fullName>
    </submittedName>
</protein>
<name>A0ABR9DME1_9MICO</name>
<dbReference type="Proteomes" id="UP000642107">
    <property type="component" value="Unassembled WGS sequence"/>
</dbReference>
<gene>
    <name evidence="8" type="ORF">IGS67_02035</name>
</gene>
<dbReference type="SMART" id="SM00421">
    <property type="entry name" value="HTH_LUXR"/>
    <property type="match status" value="1"/>
</dbReference>
<dbReference type="InterPro" id="IPR016032">
    <property type="entry name" value="Sig_transdc_resp-reg_C-effctor"/>
</dbReference>
<dbReference type="PRINTS" id="PR00038">
    <property type="entry name" value="HTHLUXR"/>
</dbReference>
<dbReference type="InterPro" id="IPR001789">
    <property type="entry name" value="Sig_transdc_resp-reg_receiver"/>
</dbReference>
<keyword evidence="2" id="KW-0805">Transcription regulation</keyword>
<dbReference type="SUPFAM" id="SSF46894">
    <property type="entry name" value="C-terminal effector domain of the bipartite response regulators"/>
    <property type="match status" value="1"/>
</dbReference>
<dbReference type="PROSITE" id="PS00622">
    <property type="entry name" value="HTH_LUXR_1"/>
    <property type="match status" value="1"/>
</dbReference>
<keyword evidence="1 5" id="KW-0597">Phosphoprotein</keyword>
<evidence type="ECO:0000256" key="3">
    <source>
        <dbReference type="ARBA" id="ARBA00023125"/>
    </source>
</evidence>
<keyword evidence="4" id="KW-0804">Transcription</keyword>
<keyword evidence="9" id="KW-1185">Reference proteome</keyword>
<dbReference type="PROSITE" id="PS50110">
    <property type="entry name" value="RESPONSE_REGULATORY"/>
    <property type="match status" value="1"/>
</dbReference>
<dbReference type="Gene3D" id="3.40.50.2300">
    <property type="match status" value="1"/>
</dbReference>
<organism evidence="8 9">
    <name type="scientific">Flavimobilis rhizosphaerae</name>
    <dbReference type="NCBI Taxonomy" id="2775421"/>
    <lineage>
        <taxon>Bacteria</taxon>
        <taxon>Bacillati</taxon>
        <taxon>Actinomycetota</taxon>
        <taxon>Actinomycetes</taxon>
        <taxon>Micrococcales</taxon>
        <taxon>Jonesiaceae</taxon>
        <taxon>Flavimobilis</taxon>
    </lineage>
</organism>
<dbReference type="SUPFAM" id="SSF52172">
    <property type="entry name" value="CheY-like"/>
    <property type="match status" value="1"/>
</dbReference>
<accession>A0ABR9DME1</accession>
<proteinExistence type="predicted"/>
<feature type="modified residue" description="4-aspartylphosphate" evidence="5">
    <location>
        <position position="61"/>
    </location>
</feature>
<dbReference type="InterPro" id="IPR011006">
    <property type="entry name" value="CheY-like_superfamily"/>
</dbReference>
<evidence type="ECO:0000259" key="6">
    <source>
        <dbReference type="PROSITE" id="PS50043"/>
    </source>
</evidence>
<evidence type="ECO:0000256" key="5">
    <source>
        <dbReference type="PROSITE-ProRule" id="PRU00169"/>
    </source>
</evidence>
<dbReference type="InterPro" id="IPR058245">
    <property type="entry name" value="NreC/VraR/RcsB-like_REC"/>
</dbReference>
<feature type="domain" description="Response regulatory" evidence="7">
    <location>
        <begin position="10"/>
        <end position="126"/>
    </location>
</feature>
<evidence type="ECO:0000313" key="8">
    <source>
        <dbReference type="EMBL" id="MBD9698273.1"/>
    </source>
</evidence>
<evidence type="ECO:0000256" key="4">
    <source>
        <dbReference type="ARBA" id="ARBA00023163"/>
    </source>
</evidence>
<evidence type="ECO:0000256" key="2">
    <source>
        <dbReference type="ARBA" id="ARBA00023015"/>
    </source>
</evidence>
<dbReference type="CDD" id="cd17535">
    <property type="entry name" value="REC_NarL-like"/>
    <property type="match status" value="1"/>
</dbReference>
<dbReference type="InterPro" id="IPR000792">
    <property type="entry name" value="Tscrpt_reg_LuxR_C"/>
</dbReference>
<evidence type="ECO:0000313" key="9">
    <source>
        <dbReference type="Proteomes" id="UP000642107"/>
    </source>
</evidence>
<evidence type="ECO:0000256" key="1">
    <source>
        <dbReference type="ARBA" id="ARBA00022553"/>
    </source>
</evidence>
<reference evidence="8 9" key="1">
    <citation type="submission" date="2020-09" db="EMBL/GenBank/DDBJ databases">
        <title>Flavimobilis rhizosphaerae sp. nov., isolated from rhizosphere soil of Spartina alterniflora.</title>
        <authorList>
            <person name="Hanqin C."/>
        </authorList>
    </citation>
    <scope>NUCLEOTIDE SEQUENCE [LARGE SCALE GENOMIC DNA]</scope>
    <source>
        <strain evidence="8 9">GY 10621</strain>
    </source>
</reference>
<dbReference type="PANTHER" id="PTHR43214">
    <property type="entry name" value="TWO-COMPONENT RESPONSE REGULATOR"/>
    <property type="match status" value="1"/>
</dbReference>
<dbReference type="EMBL" id="JACZDF010000001">
    <property type="protein sequence ID" value="MBD9698273.1"/>
    <property type="molecule type" value="Genomic_DNA"/>
</dbReference>
<dbReference type="PANTHER" id="PTHR43214:SF24">
    <property type="entry name" value="TRANSCRIPTIONAL REGULATORY PROTEIN NARL-RELATED"/>
    <property type="match status" value="1"/>
</dbReference>
<dbReference type="RefSeq" id="WP_192277315.1">
    <property type="nucleotide sequence ID" value="NZ_JACZDF010000001.1"/>
</dbReference>